<dbReference type="EnsemblPlants" id="Solyc08g065417.1.1">
    <property type="protein sequence ID" value="Solyc08g065417.1.1"/>
    <property type="gene ID" value="Solyc08g065417.1"/>
</dbReference>
<dbReference type="Proteomes" id="UP000004994">
    <property type="component" value="Chromosome 8"/>
</dbReference>
<keyword evidence="2" id="KW-1185">Reference proteome</keyword>
<dbReference type="InParanoid" id="A0A3Q7HN15"/>
<protein>
    <submittedName>
        <fullName evidence="1">Uncharacterized protein</fullName>
    </submittedName>
</protein>
<reference evidence="1" key="2">
    <citation type="submission" date="2019-01" db="UniProtKB">
        <authorList>
            <consortium name="EnsemblPlants"/>
        </authorList>
    </citation>
    <scope>IDENTIFICATION</scope>
    <source>
        <strain evidence="1">cv. Heinz 1706</strain>
    </source>
</reference>
<name>A0A3Q7HN15_SOLLC</name>
<organism evidence="1">
    <name type="scientific">Solanum lycopersicum</name>
    <name type="common">Tomato</name>
    <name type="synonym">Lycopersicon esculentum</name>
    <dbReference type="NCBI Taxonomy" id="4081"/>
    <lineage>
        <taxon>Eukaryota</taxon>
        <taxon>Viridiplantae</taxon>
        <taxon>Streptophyta</taxon>
        <taxon>Embryophyta</taxon>
        <taxon>Tracheophyta</taxon>
        <taxon>Spermatophyta</taxon>
        <taxon>Magnoliopsida</taxon>
        <taxon>eudicotyledons</taxon>
        <taxon>Gunneridae</taxon>
        <taxon>Pentapetalae</taxon>
        <taxon>asterids</taxon>
        <taxon>lamiids</taxon>
        <taxon>Solanales</taxon>
        <taxon>Solanaceae</taxon>
        <taxon>Solanoideae</taxon>
        <taxon>Solaneae</taxon>
        <taxon>Solanum</taxon>
        <taxon>Solanum subgen. Lycopersicon</taxon>
    </lineage>
</organism>
<evidence type="ECO:0000313" key="1">
    <source>
        <dbReference type="EnsemblPlants" id="Solyc08g065417.1.1"/>
    </source>
</evidence>
<reference evidence="1" key="1">
    <citation type="journal article" date="2012" name="Nature">
        <title>The tomato genome sequence provides insights into fleshy fruit evolution.</title>
        <authorList>
            <consortium name="Tomato Genome Consortium"/>
        </authorList>
    </citation>
    <scope>NUCLEOTIDE SEQUENCE [LARGE SCALE GENOMIC DNA]</scope>
    <source>
        <strain evidence="1">cv. Heinz 1706</strain>
    </source>
</reference>
<accession>A0A3Q7HN15</accession>
<proteinExistence type="predicted"/>
<sequence>MAIKLNVFCVIVEHRVSSDMDSSLAIRVNRHWQRRRNRQIEKDKKLIFFIDVYGKCPNLTCHNLTSEEAFEQIGKGTESESGKQTELLILLQILDSKEGKATTNKDLLLIHQKIEASSLNGPATYNC</sequence>
<dbReference type="Gramene" id="Solyc08g065417.1.1">
    <property type="protein sequence ID" value="Solyc08g065417.1.1"/>
    <property type="gene ID" value="Solyc08g065417.1"/>
</dbReference>
<evidence type="ECO:0000313" key="2">
    <source>
        <dbReference type="Proteomes" id="UP000004994"/>
    </source>
</evidence>
<dbReference type="AlphaFoldDB" id="A0A3Q7HN15"/>